<evidence type="ECO:0000313" key="7">
    <source>
        <dbReference type="Proteomes" id="UP001166251"/>
    </source>
</evidence>
<dbReference type="Proteomes" id="UP001166251">
    <property type="component" value="Unassembled WGS sequence"/>
</dbReference>
<proteinExistence type="inferred from homology"/>
<protein>
    <submittedName>
        <fullName evidence="6">Substrate-binding domain-containing protein</fullName>
    </submittedName>
</protein>
<gene>
    <name evidence="6" type="ORF">K0504_03800</name>
</gene>
<dbReference type="Gene3D" id="3.40.50.2300">
    <property type="match status" value="2"/>
</dbReference>
<accession>A0ABS7ECV8</accession>
<dbReference type="InterPro" id="IPR025997">
    <property type="entry name" value="SBP_2_dom"/>
</dbReference>
<dbReference type="PANTHER" id="PTHR46847">
    <property type="entry name" value="D-ALLOSE-BINDING PERIPLASMIC PROTEIN-RELATED"/>
    <property type="match status" value="1"/>
</dbReference>
<comment type="similarity">
    <text evidence="2">Belongs to the bacterial solute-binding protein 2 family.</text>
</comment>
<dbReference type="EMBL" id="JAHZSS010000003">
    <property type="protein sequence ID" value="MBW8190150.1"/>
    <property type="molecule type" value="Genomic_DNA"/>
</dbReference>
<dbReference type="Pfam" id="PF13407">
    <property type="entry name" value="Peripla_BP_4"/>
    <property type="match status" value="1"/>
</dbReference>
<keyword evidence="7" id="KW-1185">Reference proteome</keyword>
<feature type="signal peptide" evidence="4">
    <location>
        <begin position="1"/>
        <end position="22"/>
    </location>
</feature>
<evidence type="ECO:0000259" key="5">
    <source>
        <dbReference type="Pfam" id="PF13407"/>
    </source>
</evidence>
<sequence>MTFSSRSVALILAMFWSTLSQANECISLITAGGGSKFWQEVVAGAQKAASELDITLHASRDTSETNVASQRQLVDEAIAKGCFAVVMAPNSIDRAHDVARLQQHNIISVFIDRDLSSDQTSGRVSAILTDNYATGERAAIAMAQELPKASQVALLRMDKAVVSTTDREQGFIDGAAQMGLNLVLDQYIGSSAEATKTKVYELLRKHPQIAGVFTPNESTTTATVVARQHLASPSAILHIGVDANKVLVDALRSEQLHSLFLQRPFLMGYRGVMSASDAHKGFDVPDITLTESTYITVNDIDLPEIQALLKESQAQAPSGQ</sequence>
<evidence type="ECO:0000256" key="4">
    <source>
        <dbReference type="SAM" id="SignalP"/>
    </source>
</evidence>
<comment type="subcellular location">
    <subcellularLocation>
        <location evidence="1">Cell envelope</location>
    </subcellularLocation>
</comment>
<dbReference type="SUPFAM" id="SSF53822">
    <property type="entry name" value="Periplasmic binding protein-like I"/>
    <property type="match status" value="1"/>
</dbReference>
<reference evidence="6" key="1">
    <citation type="submission" date="2021-07" db="EMBL/GenBank/DDBJ databases">
        <title>Neiella marina sp. nov., isolated from the intestinal content of sea cucumber Apostichopus japonicus.</title>
        <authorList>
            <person name="Bai X."/>
        </authorList>
    </citation>
    <scope>NUCLEOTIDE SEQUENCE</scope>
    <source>
        <strain evidence="6">126</strain>
    </source>
</reference>
<name>A0ABS7ECV8_9GAMM</name>
<comment type="caution">
    <text evidence="6">The sequence shown here is derived from an EMBL/GenBank/DDBJ whole genome shotgun (WGS) entry which is preliminary data.</text>
</comment>
<dbReference type="InterPro" id="IPR028082">
    <property type="entry name" value="Peripla_BP_I"/>
</dbReference>
<keyword evidence="3 4" id="KW-0732">Signal</keyword>
<organism evidence="6 7">
    <name type="scientific">Neiella holothuriorum</name>
    <dbReference type="NCBI Taxonomy" id="2870530"/>
    <lineage>
        <taxon>Bacteria</taxon>
        <taxon>Pseudomonadati</taxon>
        <taxon>Pseudomonadota</taxon>
        <taxon>Gammaproteobacteria</taxon>
        <taxon>Alteromonadales</taxon>
        <taxon>Echinimonadaceae</taxon>
        <taxon>Neiella</taxon>
    </lineage>
</organism>
<evidence type="ECO:0000313" key="6">
    <source>
        <dbReference type="EMBL" id="MBW8190150.1"/>
    </source>
</evidence>
<evidence type="ECO:0000256" key="2">
    <source>
        <dbReference type="ARBA" id="ARBA00007639"/>
    </source>
</evidence>
<dbReference type="PANTHER" id="PTHR46847:SF1">
    <property type="entry name" value="D-ALLOSE-BINDING PERIPLASMIC PROTEIN-RELATED"/>
    <property type="match status" value="1"/>
</dbReference>
<feature type="domain" description="Periplasmic binding protein" evidence="5">
    <location>
        <begin position="27"/>
        <end position="280"/>
    </location>
</feature>
<evidence type="ECO:0000256" key="1">
    <source>
        <dbReference type="ARBA" id="ARBA00004196"/>
    </source>
</evidence>
<feature type="chain" id="PRO_5047095042" evidence="4">
    <location>
        <begin position="23"/>
        <end position="320"/>
    </location>
</feature>
<dbReference type="RefSeq" id="WP_220102836.1">
    <property type="nucleotide sequence ID" value="NZ_JAHZSS010000003.1"/>
</dbReference>
<evidence type="ECO:0000256" key="3">
    <source>
        <dbReference type="ARBA" id="ARBA00022729"/>
    </source>
</evidence>